<dbReference type="Pfam" id="PF00185">
    <property type="entry name" value="OTCace"/>
    <property type="match status" value="1"/>
</dbReference>
<evidence type="ECO:0000256" key="1">
    <source>
        <dbReference type="ARBA" id="ARBA00003822"/>
    </source>
</evidence>
<evidence type="ECO:0000259" key="10">
    <source>
        <dbReference type="Pfam" id="PF02729"/>
    </source>
</evidence>
<evidence type="ECO:0000256" key="6">
    <source>
        <dbReference type="ARBA" id="ARBA00022679"/>
    </source>
</evidence>
<sequence length="320" mass="35471">MDIALDNTIQSMKNKDFLTLKDYSKQEINSLLKLASELKQLQKQDIRPQMLEGKTLGMIFEKAYTRTRVSFEAGIYQLGGSGLFLNTQDIQLGRGETIADTAKVLSSYLDGIMIRTYSQSAVEQLAEHAAIPVINGLTDLYHPCQVLADLLTIQEQKGSLSGLTLTYIGDGNNMAHSLMIGSAIMGMNVHIVSPKEFQPNSAITDQAQAIAKQNNSSVMVTQDIQKAVQDTDIIYTDVWASMGQENEQKERAEIFKVYQVNDSLMAKAKPEAIFMHCLPAHRGEEVTARVIDGEQSVVFEEAENRLHAQKALMVALMSNH</sequence>
<evidence type="ECO:0000256" key="5">
    <source>
        <dbReference type="ARBA" id="ARBA00016634"/>
    </source>
</evidence>
<feature type="domain" description="Aspartate/ornithine carbamoyltransferase Asp/Orn-binding" evidence="9">
    <location>
        <begin position="162"/>
        <end position="315"/>
    </location>
</feature>
<comment type="function">
    <text evidence="1">Reversibly catalyzes the transfer of the carbamoyl group from carbamoyl phosphate (CP) to the N(epsilon) atom of ornithine (ORN) to produce L-citrulline.</text>
</comment>
<dbReference type="Pfam" id="PF02729">
    <property type="entry name" value="OTCace_N"/>
    <property type="match status" value="1"/>
</dbReference>
<dbReference type="InterPro" id="IPR006132">
    <property type="entry name" value="Asp/Orn_carbamoyltranf_P-bd"/>
</dbReference>
<dbReference type="Proteomes" id="UP001500880">
    <property type="component" value="Unassembled WGS sequence"/>
</dbReference>
<comment type="catalytic activity">
    <reaction evidence="7 8">
        <text>carbamoyl phosphate + L-ornithine = L-citrulline + phosphate + H(+)</text>
        <dbReference type="Rhea" id="RHEA:19513"/>
        <dbReference type="ChEBI" id="CHEBI:15378"/>
        <dbReference type="ChEBI" id="CHEBI:43474"/>
        <dbReference type="ChEBI" id="CHEBI:46911"/>
        <dbReference type="ChEBI" id="CHEBI:57743"/>
        <dbReference type="ChEBI" id="CHEBI:58228"/>
        <dbReference type="EC" id="2.1.3.3"/>
    </reaction>
</comment>
<evidence type="ECO:0000259" key="9">
    <source>
        <dbReference type="Pfam" id="PF00185"/>
    </source>
</evidence>
<protein>
    <recommendedName>
        <fullName evidence="5 8">Ornithine carbamoyltransferase</fullName>
        <shortName evidence="8">OTCase</shortName>
        <ecNumber evidence="4 8">2.1.3.3</ecNumber>
    </recommendedName>
</protein>
<evidence type="ECO:0000256" key="8">
    <source>
        <dbReference type="HAMAP-Rule" id="MF_01109"/>
    </source>
</evidence>
<dbReference type="InterPro" id="IPR006131">
    <property type="entry name" value="Asp_carbamoyltransf_Asp/Orn-bd"/>
</dbReference>
<proteinExistence type="inferred from homology"/>
<evidence type="ECO:0000256" key="3">
    <source>
        <dbReference type="ARBA" id="ARBA00007805"/>
    </source>
</evidence>
<feature type="binding site" evidence="8">
    <location>
        <position position="173"/>
    </location>
    <ligand>
        <name>L-ornithine</name>
        <dbReference type="ChEBI" id="CHEBI:46911"/>
    </ligand>
</feature>
<feature type="binding site" evidence="8">
    <location>
        <begin position="277"/>
        <end position="278"/>
    </location>
    <ligand>
        <name>carbamoyl phosphate</name>
        <dbReference type="ChEBI" id="CHEBI:58228"/>
    </ligand>
</feature>
<evidence type="ECO:0000256" key="2">
    <source>
        <dbReference type="ARBA" id="ARBA00004975"/>
    </source>
</evidence>
<dbReference type="EC" id="2.1.3.3" evidence="4 8"/>
<accession>A0ABN1ASY9</accession>
<dbReference type="NCBIfam" id="NF001986">
    <property type="entry name" value="PRK00779.1"/>
    <property type="match status" value="1"/>
</dbReference>
<dbReference type="NCBIfam" id="TIGR00658">
    <property type="entry name" value="orni_carb_tr"/>
    <property type="match status" value="1"/>
</dbReference>
<keyword evidence="12" id="KW-1185">Reference proteome</keyword>
<keyword evidence="6 8" id="KW-0808">Transferase</keyword>
<dbReference type="PRINTS" id="PR00102">
    <property type="entry name" value="OTCASE"/>
</dbReference>
<keyword evidence="8" id="KW-0963">Cytoplasm</keyword>
<dbReference type="HAMAP" id="MF_01109">
    <property type="entry name" value="OTCase"/>
    <property type="match status" value="1"/>
</dbReference>
<dbReference type="Gene3D" id="3.40.50.1370">
    <property type="entry name" value="Aspartate/ornithine carbamoyltransferase"/>
    <property type="match status" value="2"/>
</dbReference>
<feature type="binding site" evidence="8">
    <location>
        <position position="115"/>
    </location>
    <ligand>
        <name>carbamoyl phosphate</name>
        <dbReference type="ChEBI" id="CHEBI:58228"/>
    </ligand>
</feature>
<comment type="caution">
    <text evidence="11">The sequence shown here is derived from an EMBL/GenBank/DDBJ whole genome shotgun (WGS) entry which is preliminary data.</text>
</comment>
<evidence type="ECO:0000313" key="11">
    <source>
        <dbReference type="EMBL" id="GAA0483229.1"/>
    </source>
</evidence>
<dbReference type="InterPro" id="IPR036901">
    <property type="entry name" value="Asp/Orn_carbamoylTrfase_sf"/>
</dbReference>
<comment type="subcellular location">
    <subcellularLocation>
        <location evidence="8">Cytoplasm</location>
    </subcellularLocation>
</comment>
<evidence type="ECO:0000256" key="7">
    <source>
        <dbReference type="ARBA" id="ARBA00048772"/>
    </source>
</evidence>
<dbReference type="EMBL" id="BAAADO010000001">
    <property type="protein sequence ID" value="GAA0483229.1"/>
    <property type="molecule type" value="Genomic_DNA"/>
</dbReference>
<dbReference type="InterPro" id="IPR024904">
    <property type="entry name" value="OTCase_ArgI"/>
</dbReference>
<dbReference type="PRINTS" id="PR00100">
    <property type="entry name" value="AOTCASE"/>
</dbReference>
<feature type="binding site" evidence="8">
    <location>
        <position position="91"/>
    </location>
    <ligand>
        <name>carbamoyl phosphate</name>
        <dbReference type="ChEBI" id="CHEBI:58228"/>
    </ligand>
</feature>
<feature type="binding site" evidence="8">
    <location>
        <position position="237"/>
    </location>
    <ligand>
        <name>L-ornithine</name>
        <dbReference type="ChEBI" id="CHEBI:46911"/>
    </ligand>
</feature>
<dbReference type="SUPFAM" id="SSF53671">
    <property type="entry name" value="Aspartate/ornithine carbamoyltransferase"/>
    <property type="match status" value="1"/>
</dbReference>
<comment type="similarity">
    <text evidence="3 8">Belongs to the aspartate/ornithine carbamoyltransferase superfamily. OTCase family.</text>
</comment>
<comment type="caution">
    <text evidence="8">Lacks conserved residue(s) required for the propagation of feature annotation.</text>
</comment>
<dbReference type="InterPro" id="IPR006130">
    <property type="entry name" value="Asp/Orn_carbamoylTrfase"/>
</dbReference>
<feature type="binding site" evidence="8">
    <location>
        <position position="305"/>
    </location>
    <ligand>
        <name>carbamoyl phosphate</name>
        <dbReference type="ChEBI" id="CHEBI:58228"/>
    </ligand>
</feature>
<feature type="domain" description="Aspartate/ornithine carbamoyltransferase carbamoyl-P binding" evidence="10">
    <location>
        <begin position="15"/>
        <end position="155"/>
    </location>
</feature>
<evidence type="ECO:0000256" key="4">
    <source>
        <dbReference type="ARBA" id="ARBA00013007"/>
    </source>
</evidence>
<reference evidence="11 12" key="1">
    <citation type="journal article" date="2019" name="Int. J. Syst. Evol. Microbiol.">
        <title>The Global Catalogue of Microorganisms (GCM) 10K type strain sequencing project: providing services to taxonomists for standard genome sequencing and annotation.</title>
        <authorList>
            <consortium name="The Broad Institute Genomics Platform"/>
            <consortium name="The Broad Institute Genome Sequencing Center for Infectious Disease"/>
            <person name="Wu L."/>
            <person name="Ma J."/>
        </authorList>
    </citation>
    <scope>NUCLEOTIDE SEQUENCE [LARGE SCALE GENOMIC DNA]</scope>
    <source>
        <strain evidence="11 12">JCM 12389</strain>
    </source>
</reference>
<feature type="binding site" evidence="8">
    <location>
        <begin position="241"/>
        <end position="242"/>
    </location>
    <ligand>
        <name>L-ornithine</name>
        <dbReference type="ChEBI" id="CHEBI:46911"/>
    </ligand>
</feature>
<dbReference type="PANTHER" id="PTHR45753">
    <property type="entry name" value="ORNITHINE CARBAMOYLTRANSFERASE, MITOCHONDRIAL"/>
    <property type="match status" value="1"/>
</dbReference>
<organism evidence="11 12">
    <name type="scientific">Salinibacillus aidingensis</name>
    <dbReference type="NCBI Taxonomy" id="237684"/>
    <lineage>
        <taxon>Bacteria</taxon>
        <taxon>Bacillati</taxon>
        <taxon>Bacillota</taxon>
        <taxon>Bacilli</taxon>
        <taxon>Bacillales</taxon>
        <taxon>Bacillaceae</taxon>
        <taxon>Salinibacillus</taxon>
    </lineage>
</organism>
<evidence type="ECO:0000313" key="12">
    <source>
        <dbReference type="Proteomes" id="UP001500880"/>
    </source>
</evidence>
<feature type="binding site" evidence="8">
    <location>
        <begin position="142"/>
        <end position="145"/>
    </location>
    <ligand>
        <name>carbamoyl phosphate</name>
        <dbReference type="ChEBI" id="CHEBI:58228"/>
    </ligand>
</feature>
<name>A0ABN1ASY9_9BACI</name>
<dbReference type="InterPro" id="IPR002292">
    <property type="entry name" value="Orn/put_carbamltrans"/>
</dbReference>
<dbReference type="PANTHER" id="PTHR45753:SF3">
    <property type="entry name" value="ORNITHINE TRANSCARBAMYLASE, MITOCHONDRIAL"/>
    <property type="match status" value="1"/>
</dbReference>
<gene>
    <name evidence="11" type="primary">argF</name>
    <name evidence="11" type="ORF">GCM10008986_05310</name>
</gene>
<comment type="pathway">
    <text evidence="2">Amino-acid biosynthesis; L-arginine biosynthesis; L-arginine from L-ornithine and carbamoyl phosphate: step 1/3.</text>
</comment>